<dbReference type="RefSeq" id="WP_165254560.1">
    <property type="nucleotide sequence ID" value="NZ_JAAKZY010000005.1"/>
</dbReference>
<feature type="region of interest" description="Disordered" evidence="1">
    <location>
        <begin position="1"/>
        <end position="21"/>
    </location>
</feature>
<dbReference type="EMBL" id="JAAKZY010000005">
    <property type="protein sequence ID" value="NGO06645.1"/>
    <property type="molecule type" value="Genomic_DNA"/>
</dbReference>
<dbReference type="Gene3D" id="3.30.450.20">
    <property type="entry name" value="PAS domain"/>
    <property type="match status" value="1"/>
</dbReference>
<reference evidence="3 4" key="1">
    <citation type="submission" date="2020-02" db="EMBL/GenBank/DDBJ databases">
        <title>Whole-genome analyses of novel actinobacteria.</title>
        <authorList>
            <person name="Sahin N."/>
            <person name="Gencbay T."/>
        </authorList>
    </citation>
    <scope>NUCLEOTIDE SEQUENCE [LARGE SCALE GENOMIC DNA]</scope>
    <source>
        <strain evidence="3 4">HC44</strain>
    </source>
</reference>
<dbReference type="Proteomes" id="UP000472335">
    <property type="component" value="Unassembled WGS sequence"/>
</dbReference>
<dbReference type="InterPro" id="IPR000014">
    <property type="entry name" value="PAS"/>
</dbReference>
<comment type="caution">
    <text evidence="3">The sequence shown here is derived from an EMBL/GenBank/DDBJ whole genome shotgun (WGS) entry which is preliminary data.</text>
</comment>
<protein>
    <submittedName>
        <fullName evidence="3">PAS domain S-box protein</fullName>
    </submittedName>
</protein>
<dbReference type="AlphaFoldDB" id="A0A6G4UYA2"/>
<dbReference type="PROSITE" id="PS50112">
    <property type="entry name" value="PAS"/>
    <property type="match status" value="1"/>
</dbReference>
<name>A0A6G4UYA2_9ACTN</name>
<dbReference type="InterPro" id="IPR013767">
    <property type="entry name" value="PAS_fold"/>
</dbReference>
<dbReference type="GO" id="GO:0006355">
    <property type="term" value="P:regulation of DNA-templated transcription"/>
    <property type="evidence" value="ECO:0007669"/>
    <property type="project" value="InterPro"/>
</dbReference>
<evidence type="ECO:0000259" key="2">
    <source>
        <dbReference type="PROSITE" id="PS50112"/>
    </source>
</evidence>
<dbReference type="InterPro" id="IPR035965">
    <property type="entry name" value="PAS-like_dom_sf"/>
</dbReference>
<evidence type="ECO:0000256" key="1">
    <source>
        <dbReference type="SAM" id="MobiDB-lite"/>
    </source>
</evidence>
<evidence type="ECO:0000313" key="3">
    <source>
        <dbReference type="EMBL" id="NGO06645.1"/>
    </source>
</evidence>
<dbReference type="SUPFAM" id="SSF55785">
    <property type="entry name" value="PYP-like sensor domain (PAS domain)"/>
    <property type="match status" value="1"/>
</dbReference>
<dbReference type="Pfam" id="PF00989">
    <property type="entry name" value="PAS"/>
    <property type="match status" value="1"/>
</dbReference>
<sequence>MPRTGGPPGRRAQQPDKAHAVESVTITVTDGDARVAYWSREAQEFLGYTSAEIIGRPLDDLLSADFAASLRFQAAQ</sequence>
<keyword evidence="4" id="KW-1185">Reference proteome</keyword>
<accession>A0A6G4UYA2</accession>
<evidence type="ECO:0000313" key="4">
    <source>
        <dbReference type="Proteomes" id="UP000472335"/>
    </source>
</evidence>
<dbReference type="NCBIfam" id="TIGR00229">
    <property type="entry name" value="sensory_box"/>
    <property type="match status" value="1"/>
</dbReference>
<proteinExistence type="predicted"/>
<dbReference type="CDD" id="cd00130">
    <property type="entry name" value="PAS"/>
    <property type="match status" value="1"/>
</dbReference>
<gene>
    <name evidence="3" type="ORF">G5C60_02920</name>
</gene>
<feature type="domain" description="PAS" evidence="2">
    <location>
        <begin position="26"/>
        <end position="65"/>
    </location>
</feature>
<organism evidence="3 4">
    <name type="scientific">Streptomyces scabichelini</name>
    <dbReference type="NCBI Taxonomy" id="2711217"/>
    <lineage>
        <taxon>Bacteria</taxon>
        <taxon>Bacillati</taxon>
        <taxon>Actinomycetota</taxon>
        <taxon>Actinomycetes</taxon>
        <taxon>Kitasatosporales</taxon>
        <taxon>Streptomycetaceae</taxon>
        <taxon>Streptomyces</taxon>
    </lineage>
</organism>